<dbReference type="EMBL" id="MN740406">
    <property type="protein sequence ID" value="QHU05020.1"/>
    <property type="molecule type" value="Genomic_DNA"/>
</dbReference>
<reference evidence="1" key="1">
    <citation type="journal article" date="2020" name="Nature">
        <title>Giant virus diversity and host interactions through global metagenomics.</title>
        <authorList>
            <person name="Schulz F."/>
            <person name="Roux S."/>
            <person name="Paez-Espino D."/>
            <person name="Jungbluth S."/>
            <person name="Walsh D.A."/>
            <person name="Denef V.J."/>
            <person name="McMahon K.D."/>
            <person name="Konstantinidis K.T."/>
            <person name="Eloe-Fadrosh E.A."/>
            <person name="Kyrpides N.C."/>
            <person name="Woyke T."/>
        </authorList>
    </citation>
    <scope>NUCLEOTIDE SEQUENCE</scope>
    <source>
        <strain evidence="1">GVMAG-M-3300027708-5</strain>
    </source>
</reference>
<organism evidence="1">
    <name type="scientific">viral metagenome</name>
    <dbReference type="NCBI Taxonomy" id="1070528"/>
    <lineage>
        <taxon>unclassified sequences</taxon>
        <taxon>metagenomes</taxon>
        <taxon>organismal metagenomes</taxon>
    </lineage>
</organism>
<proteinExistence type="predicted"/>
<dbReference type="AlphaFoldDB" id="A0A6C0JJS3"/>
<accession>A0A6C0JJS3</accession>
<protein>
    <submittedName>
        <fullName evidence="1">Uncharacterized protein</fullName>
    </submittedName>
</protein>
<sequence>MMILVGGFKSSIFYNLPITNLQGYKHIFSFIIITKNE</sequence>
<evidence type="ECO:0000313" key="1">
    <source>
        <dbReference type="EMBL" id="QHU05020.1"/>
    </source>
</evidence>
<name>A0A6C0JJS3_9ZZZZ</name>